<dbReference type="InterPro" id="IPR032281">
    <property type="entry name" value="Ribosomal_uS2_C"/>
</dbReference>
<feature type="compositionally biased region" description="Basic and acidic residues" evidence="1">
    <location>
        <begin position="1"/>
        <end position="30"/>
    </location>
</feature>
<protein>
    <recommendedName>
        <fullName evidence="2">Small ribosomal subunit protein uS2 C-terminal domain-containing protein</fullName>
    </recommendedName>
</protein>
<proteinExistence type="predicted"/>
<feature type="region of interest" description="Disordered" evidence="1">
    <location>
        <begin position="1"/>
        <end position="41"/>
    </location>
</feature>
<gene>
    <name evidence="3" type="ORF">M91_00751</name>
</gene>
<evidence type="ECO:0000313" key="3">
    <source>
        <dbReference type="EMBL" id="ELR61698.1"/>
    </source>
</evidence>
<organism evidence="3 4">
    <name type="scientific">Bos mutus</name>
    <name type="common">wild yak</name>
    <dbReference type="NCBI Taxonomy" id="72004"/>
    <lineage>
        <taxon>Eukaryota</taxon>
        <taxon>Metazoa</taxon>
        <taxon>Chordata</taxon>
        <taxon>Craniata</taxon>
        <taxon>Vertebrata</taxon>
        <taxon>Euteleostomi</taxon>
        <taxon>Mammalia</taxon>
        <taxon>Eutheria</taxon>
        <taxon>Laurasiatheria</taxon>
        <taxon>Artiodactyla</taxon>
        <taxon>Ruminantia</taxon>
        <taxon>Pecora</taxon>
        <taxon>Bovidae</taxon>
        <taxon>Bovinae</taxon>
        <taxon>Bos</taxon>
    </lineage>
</organism>
<evidence type="ECO:0000259" key="2">
    <source>
        <dbReference type="Pfam" id="PF16122"/>
    </source>
</evidence>
<evidence type="ECO:0000313" key="4">
    <source>
        <dbReference type="Proteomes" id="UP000011080"/>
    </source>
</evidence>
<accession>L8J0E8</accession>
<sequence length="172" mass="19271">MPDLCFYRDPEQTEKEEQETAEKAVTKEELQGECPTPAPEFTAAQPEMVDWSEGLQQVNVRRIPRRHRGNPFDACSPGGRKLHRGRESSCVGMLRGQLQRDGPLSGTRAQVSCCRSAACFQPTASPAFSEMMEDCDFHFTNEETSTISGFHKQSQKMIGCQATHEDKSKTKI</sequence>
<dbReference type="Proteomes" id="UP000011080">
    <property type="component" value="Unassembled WGS sequence"/>
</dbReference>
<reference evidence="3 4" key="1">
    <citation type="journal article" date="2012" name="Nat. Genet.">
        <title>The yak genome and adaptation to life at high altitude.</title>
        <authorList>
            <person name="Qiu Q."/>
            <person name="Zhang G."/>
            <person name="Ma T."/>
            <person name="Qian W."/>
            <person name="Wang J."/>
            <person name="Ye Z."/>
            <person name="Cao C."/>
            <person name="Hu Q."/>
            <person name="Kim J."/>
            <person name="Larkin D.M."/>
            <person name="Auvil L."/>
            <person name="Capitanu B."/>
            <person name="Ma J."/>
            <person name="Lewin H.A."/>
            <person name="Qian X."/>
            <person name="Lang Y."/>
            <person name="Zhou R."/>
            <person name="Wang L."/>
            <person name="Wang K."/>
            <person name="Xia J."/>
            <person name="Liao S."/>
            <person name="Pan S."/>
            <person name="Lu X."/>
            <person name="Hou H."/>
            <person name="Wang Y."/>
            <person name="Zang X."/>
            <person name="Yin Y."/>
            <person name="Ma H."/>
            <person name="Zhang J."/>
            <person name="Wang Z."/>
            <person name="Zhang Y."/>
            <person name="Zhang D."/>
            <person name="Yonezawa T."/>
            <person name="Hasegawa M."/>
            <person name="Zhong Y."/>
            <person name="Liu W."/>
            <person name="Zhang Y."/>
            <person name="Huang Z."/>
            <person name="Zhang S."/>
            <person name="Long R."/>
            <person name="Yang H."/>
            <person name="Wang J."/>
            <person name="Lenstra J.A."/>
            <person name="Cooper D.N."/>
            <person name="Wu Y."/>
            <person name="Wang J."/>
            <person name="Shi P."/>
            <person name="Wang J."/>
            <person name="Liu J."/>
        </authorList>
    </citation>
    <scope>NUCLEOTIDE SEQUENCE [LARGE SCALE GENOMIC DNA]</scope>
    <source>
        <strain evidence="4">yakQH1</strain>
    </source>
</reference>
<feature type="domain" description="Small ribosomal subunit protein uS2 C-terminal" evidence="2">
    <location>
        <begin position="6"/>
        <end position="60"/>
    </location>
</feature>
<feature type="region of interest" description="Disordered" evidence="1">
    <location>
        <begin position="62"/>
        <end position="88"/>
    </location>
</feature>
<dbReference type="AlphaFoldDB" id="L8J0E8"/>
<dbReference type="Pfam" id="PF16122">
    <property type="entry name" value="40S_SA_C"/>
    <property type="match status" value="1"/>
</dbReference>
<evidence type="ECO:0000256" key="1">
    <source>
        <dbReference type="SAM" id="MobiDB-lite"/>
    </source>
</evidence>
<dbReference type="EMBL" id="JH880418">
    <property type="protein sequence ID" value="ELR61698.1"/>
    <property type="molecule type" value="Genomic_DNA"/>
</dbReference>
<name>L8J0E8_9CETA</name>